<feature type="binding site" evidence="7">
    <location>
        <position position="74"/>
    </location>
    <ligand>
        <name>substrate</name>
    </ligand>
</feature>
<protein>
    <recommendedName>
        <fullName evidence="5 7">3-dehydroquinate dehydratase</fullName>
        <shortName evidence="7">3-dehydroquinase</shortName>
        <ecNumber evidence="5 7">4.2.1.10</ecNumber>
    </recommendedName>
    <alternativeName>
        <fullName evidence="7">Type II DHQase</fullName>
    </alternativeName>
</protein>
<evidence type="ECO:0000256" key="1">
    <source>
        <dbReference type="ARBA" id="ARBA00001864"/>
    </source>
</evidence>
<dbReference type="AlphaFoldDB" id="A0A806KIV6"/>
<keyword evidence="7" id="KW-0057">Aromatic amino acid biosynthesis</keyword>
<feature type="active site" description="Proton donor" evidence="7 8">
    <location>
        <position position="100"/>
    </location>
</feature>
<evidence type="ECO:0000256" key="7">
    <source>
        <dbReference type="HAMAP-Rule" id="MF_00169"/>
    </source>
</evidence>
<dbReference type="PANTHER" id="PTHR21272:SF3">
    <property type="entry name" value="CATABOLIC 3-DEHYDROQUINASE"/>
    <property type="match status" value="1"/>
</dbReference>
<feature type="site" description="Transition state stabilizer" evidence="7 9">
    <location>
        <position position="18"/>
    </location>
</feature>
<dbReference type="GO" id="GO:0019631">
    <property type="term" value="P:quinate catabolic process"/>
    <property type="evidence" value="ECO:0007669"/>
    <property type="project" value="TreeGrafter"/>
</dbReference>
<evidence type="ECO:0000256" key="9">
    <source>
        <dbReference type="PIRSR" id="PIRSR001399-3"/>
    </source>
</evidence>
<evidence type="ECO:0000256" key="3">
    <source>
        <dbReference type="ARBA" id="ARBA00011037"/>
    </source>
</evidence>
<dbReference type="UniPathway" id="UPA00053">
    <property type="reaction ID" value="UER00086"/>
</dbReference>
<keyword evidence="6 7" id="KW-0456">Lyase</keyword>
<feature type="binding site" evidence="7">
    <location>
        <begin position="101"/>
        <end position="102"/>
    </location>
    <ligand>
        <name>substrate</name>
    </ligand>
</feature>
<dbReference type="PROSITE" id="PS01029">
    <property type="entry name" value="DEHYDROQUINASE_II"/>
    <property type="match status" value="1"/>
</dbReference>
<proteinExistence type="inferred from homology"/>
<dbReference type="EC" id="4.2.1.10" evidence="5 7"/>
<dbReference type="InterPro" id="IPR018509">
    <property type="entry name" value="DHquinase_II_CS"/>
</dbReference>
<feature type="binding site" evidence="7">
    <location>
        <position position="80"/>
    </location>
    <ligand>
        <name>substrate</name>
    </ligand>
</feature>
<dbReference type="PIRSF" id="PIRSF001399">
    <property type="entry name" value="DHquinase_II"/>
    <property type="match status" value="1"/>
</dbReference>
<feature type="binding site" evidence="7">
    <location>
        <position position="87"/>
    </location>
    <ligand>
        <name>substrate</name>
    </ligand>
</feature>
<dbReference type="GO" id="GO:0009423">
    <property type="term" value="P:chorismate biosynthetic process"/>
    <property type="evidence" value="ECO:0007669"/>
    <property type="project" value="UniProtKB-UniRule"/>
</dbReference>
<dbReference type="SUPFAM" id="SSF52304">
    <property type="entry name" value="Type II 3-dehydroquinate dehydratase"/>
    <property type="match status" value="1"/>
</dbReference>
<dbReference type="CDD" id="cd00466">
    <property type="entry name" value="DHQase_II"/>
    <property type="match status" value="1"/>
</dbReference>
<comment type="function">
    <text evidence="7">Catalyzes a trans-dehydration via an enolate intermediate.</text>
</comment>
<evidence type="ECO:0000256" key="5">
    <source>
        <dbReference type="ARBA" id="ARBA00012060"/>
    </source>
</evidence>
<dbReference type="Gene3D" id="3.40.50.9100">
    <property type="entry name" value="Dehydroquinase, class II"/>
    <property type="match status" value="1"/>
</dbReference>
<organism evidence="10">
    <name type="scientific">uncultured bacterium contig00009</name>
    <dbReference type="NCBI Taxonomy" id="1181501"/>
    <lineage>
        <taxon>Bacteria</taxon>
        <taxon>environmental samples</taxon>
    </lineage>
</organism>
<dbReference type="HAMAP" id="MF_00169">
    <property type="entry name" value="AroQ"/>
    <property type="match status" value="1"/>
</dbReference>
<comment type="pathway">
    <text evidence="2 7">Metabolic intermediate biosynthesis; chorismate biosynthesis; chorismate from D-erythrose 4-phosphate and phosphoenolpyruvate: step 3/7.</text>
</comment>
<evidence type="ECO:0000256" key="2">
    <source>
        <dbReference type="ARBA" id="ARBA00004902"/>
    </source>
</evidence>
<evidence type="ECO:0000256" key="6">
    <source>
        <dbReference type="ARBA" id="ARBA00023239"/>
    </source>
</evidence>
<dbReference type="GO" id="GO:0008652">
    <property type="term" value="P:amino acid biosynthetic process"/>
    <property type="evidence" value="ECO:0007669"/>
    <property type="project" value="UniProtKB-KW"/>
</dbReference>
<keyword evidence="7" id="KW-0028">Amino-acid biosynthesis</keyword>
<dbReference type="Pfam" id="PF01220">
    <property type="entry name" value="DHquinase_II"/>
    <property type="match status" value="1"/>
</dbReference>
<dbReference type="EMBL" id="JQ844213">
    <property type="protein sequence ID" value="AGS52810.1"/>
    <property type="molecule type" value="Genomic_DNA"/>
</dbReference>
<accession>A0A806KIV6</accession>
<evidence type="ECO:0000256" key="8">
    <source>
        <dbReference type="PIRSR" id="PIRSR001399-1"/>
    </source>
</evidence>
<dbReference type="NCBIfam" id="NF003807">
    <property type="entry name" value="PRK05395.1-4"/>
    <property type="match status" value="1"/>
</dbReference>
<comment type="subunit">
    <text evidence="4 7">Homododecamer.</text>
</comment>
<evidence type="ECO:0000256" key="4">
    <source>
        <dbReference type="ARBA" id="ARBA00011193"/>
    </source>
</evidence>
<comment type="caution">
    <text evidence="7">Lacks conserved residue(s) required for the propagation of feature annotation.</text>
</comment>
<name>A0A806KIV6_9BACT</name>
<gene>
    <name evidence="7" type="primary">aroQ</name>
</gene>
<dbReference type="NCBIfam" id="NF003805">
    <property type="entry name" value="PRK05395.1-2"/>
    <property type="match status" value="1"/>
</dbReference>
<sequence length="114" mass="12392">MFKILLIHGPNLNLLGKREPEHYGTMTLDDINAKMTRIAGENDVELRVFQSNSEGALIDAIQDAANWASGIVINPGAYGHYSYALRDALAAVNLPAVETHLSNIHAREDSGIPP</sequence>
<dbReference type="PANTHER" id="PTHR21272">
    <property type="entry name" value="CATABOLIC 3-DEHYDROQUINASE"/>
    <property type="match status" value="1"/>
</dbReference>
<reference evidence="10" key="1">
    <citation type="submission" date="2012-03" db="EMBL/GenBank/DDBJ databases">
        <title>Functional metagenomics reveals considerable lignocellulase gene clusters in the gut microbiome of a wood-feeding higher termite.</title>
        <authorList>
            <person name="Liu N."/>
        </authorList>
    </citation>
    <scope>NUCLEOTIDE SEQUENCE</scope>
</reference>
<evidence type="ECO:0000313" key="10">
    <source>
        <dbReference type="EMBL" id="AGS52810.1"/>
    </source>
</evidence>
<comment type="catalytic activity">
    <reaction evidence="1 7">
        <text>3-dehydroquinate = 3-dehydroshikimate + H2O</text>
        <dbReference type="Rhea" id="RHEA:21096"/>
        <dbReference type="ChEBI" id="CHEBI:15377"/>
        <dbReference type="ChEBI" id="CHEBI:16630"/>
        <dbReference type="ChEBI" id="CHEBI:32364"/>
        <dbReference type="EC" id="4.2.1.10"/>
    </reaction>
</comment>
<dbReference type="GO" id="GO:0009073">
    <property type="term" value="P:aromatic amino acid family biosynthetic process"/>
    <property type="evidence" value="ECO:0007669"/>
    <property type="project" value="UniProtKB-KW"/>
</dbReference>
<dbReference type="GO" id="GO:0003855">
    <property type="term" value="F:3-dehydroquinate dehydratase activity"/>
    <property type="evidence" value="ECO:0007669"/>
    <property type="project" value="UniProtKB-UniRule"/>
</dbReference>
<comment type="similarity">
    <text evidence="3 7">Belongs to the type-II 3-dehydroquinase family.</text>
</comment>
<feature type="active site" description="Proton acceptor" evidence="7 8">
    <location>
        <position position="23"/>
    </location>
</feature>
<dbReference type="InterPro" id="IPR001874">
    <property type="entry name" value="DHquinase_II"/>
</dbReference>
<dbReference type="InterPro" id="IPR036441">
    <property type="entry name" value="DHquinase_II_sf"/>
</dbReference>